<dbReference type="Pfam" id="PF12505">
    <property type="entry name" value="DUF3712"/>
    <property type="match status" value="4"/>
</dbReference>
<evidence type="ECO:0000256" key="2">
    <source>
        <dbReference type="SAM" id="Phobius"/>
    </source>
</evidence>
<keyword evidence="4" id="KW-1185">Reference proteome</keyword>
<protein>
    <submittedName>
        <fullName evidence="3">Uncharacterized protein</fullName>
    </submittedName>
</protein>
<dbReference type="GO" id="GO:0000329">
    <property type="term" value="C:fungal-type vacuole membrane"/>
    <property type="evidence" value="ECO:0007669"/>
    <property type="project" value="InterPro"/>
</dbReference>
<evidence type="ECO:0000313" key="3">
    <source>
        <dbReference type="EMBL" id="KAG2172664.1"/>
    </source>
</evidence>
<keyword evidence="2" id="KW-1133">Transmembrane helix</keyword>
<feature type="region of interest" description="Disordered" evidence="1">
    <location>
        <begin position="1"/>
        <end position="33"/>
    </location>
</feature>
<evidence type="ECO:0000256" key="1">
    <source>
        <dbReference type="SAM" id="MobiDB-lite"/>
    </source>
</evidence>
<keyword evidence="2" id="KW-0812">Transmembrane</keyword>
<dbReference type="EMBL" id="JAEPQZ010000016">
    <property type="protein sequence ID" value="KAG2172664.1"/>
    <property type="molecule type" value="Genomic_DNA"/>
</dbReference>
<dbReference type="InterPro" id="IPR046368">
    <property type="entry name" value="Tag1"/>
</dbReference>
<comment type="caution">
    <text evidence="3">The sequence shown here is derived from an EMBL/GenBank/DDBJ whole genome shotgun (WGS) entry which is preliminary data.</text>
</comment>
<organism evidence="3 4">
    <name type="scientific">Mortierella isabellina</name>
    <name type="common">Filamentous fungus</name>
    <name type="synonym">Umbelopsis isabellina</name>
    <dbReference type="NCBI Taxonomy" id="91625"/>
    <lineage>
        <taxon>Eukaryota</taxon>
        <taxon>Fungi</taxon>
        <taxon>Fungi incertae sedis</taxon>
        <taxon>Mucoromycota</taxon>
        <taxon>Mucoromycotina</taxon>
        <taxon>Umbelopsidomycetes</taxon>
        <taxon>Umbelopsidales</taxon>
        <taxon>Umbelopsidaceae</taxon>
        <taxon>Umbelopsis</taxon>
    </lineage>
</organism>
<feature type="transmembrane region" description="Helical" evidence="2">
    <location>
        <begin position="49"/>
        <end position="77"/>
    </location>
</feature>
<dbReference type="InterPro" id="IPR022185">
    <property type="entry name" value="DUF3712"/>
</dbReference>
<name>A0A8H7PEV9_MORIS</name>
<feature type="region of interest" description="Disordered" evidence="1">
    <location>
        <begin position="1621"/>
        <end position="1678"/>
    </location>
</feature>
<dbReference type="PANTHER" id="PTHR35895">
    <property type="entry name" value="CHROMOSOME 16, WHOLE GENOME SHOTGUN SEQUENCE"/>
    <property type="match status" value="1"/>
</dbReference>
<keyword evidence="2" id="KW-0472">Membrane</keyword>
<gene>
    <name evidence="3" type="ORF">INT43_000011</name>
</gene>
<dbReference type="PANTHER" id="PTHR35895:SF1">
    <property type="entry name" value="LIPID-BINDING SERUM GLYCOPROTEIN C-TERMINAL DOMAIN-CONTAINING PROTEIN"/>
    <property type="match status" value="1"/>
</dbReference>
<dbReference type="OrthoDB" id="10039566at2759"/>
<dbReference type="Proteomes" id="UP000654370">
    <property type="component" value="Unassembled WGS sequence"/>
</dbReference>
<reference evidence="3" key="1">
    <citation type="submission" date="2020-12" db="EMBL/GenBank/DDBJ databases">
        <title>Metabolic potential, ecology and presence of endohyphal bacteria is reflected in genomic diversity of Mucoromycotina.</title>
        <authorList>
            <person name="Muszewska A."/>
            <person name="Okrasinska A."/>
            <person name="Steczkiewicz K."/>
            <person name="Drgas O."/>
            <person name="Orlowska M."/>
            <person name="Perlinska-Lenart U."/>
            <person name="Aleksandrzak-Piekarczyk T."/>
            <person name="Szatraj K."/>
            <person name="Zielenkiewicz U."/>
            <person name="Pilsyk S."/>
            <person name="Malc E."/>
            <person name="Mieczkowski P."/>
            <person name="Kruszewska J.S."/>
            <person name="Biernat P."/>
            <person name="Pawlowska J."/>
        </authorList>
    </citation>
    <scope>NUCLEOTIDE SEQUENCE</scope>
    <source>
        <strain evidence="3">WA0000067209</strain>
    </source>
</reference>
<sequence>MSDAASITPARNHAAGQPHDDDGSIHSNEAEEYYEKPPQKKKFYRNKKYWIICSIINAIVILVVVLLIVFVFFPLIAQLIINKSSIQVDSANIAFTPPANGIAQKRQDQPFVANGNDTFFMTMAATLQNTGPFGASLTFTSPIAVSYQGWELGKVNLPSAYVSGGHGTIDTTQQFNITNITAFTIFTKDMLAQDSFVWNMAGTLNIKALSRTASVKLNKDVTIPGMGGFPNVKITSFALPGDDPAGGIQVSLGTTLTNPSTIGVYLGTINLDIGYQGVYLGPVSASNVNLTHGDNNITLNGRLIPQTDNNNLNTISQLFSNYVAGVPSNTTATGVSAAPDGVHSIDWLTQGFKTVQLNVALAADEKLQLIHGVSLGDLDLAFTDQTAYSPITNAPNVTARFSIPFGFSLNITEVTQNITLGTNGTGPIALLSSGYVNSTSDQKAGVLNFALQNSPLNVYPTQHYGFNEFNYNLTGASIYSFNVQGNATVKTSTPIGVVTLSNVPLNTTTSLNGLQHLNSTPTVINGIDVTGGTTDNLMMDINVTMYNPSSVQISAGDVQLNMQSSDTQLGLVTLPNLVLVRGVNHVTAHALFNPKATTVGQNLLTTFIAGKNNTVGIAGYSNSTAIESLAYAFGNVSLSSVLPGLKSQLIQSAALDVLTNTVQTNMASTSVTIANPFSAGLTITQVKAAVTYAGMPVGNIDADISSNPIVVGGKATTASPGIPIKMNLEPASVALLLRENAASAGLDTKPIDALLTMGGFSVQGQEHLAPDSSLFTNFNISAFVEQAFANLHVDLQLASVVNIGQYSDTLQIVQASVPTKTDSTITYLIPVVGQPLVQSIINQAKLTFSSATLSQATDSGFQVALDGSITGTGPFAADISFPAPLNVAWNGRQIGQVTMPDIKTAPDVGATFNISASFKVVDESAMADFSAYLLLEDSFVWDITASDVAVTALDYTFINLTMSKSVTLSGMGGLKGAVTINSFNLPSNDPAGGIHLVLETTIKNPSQVGVQLSGLGFEAFFGSVDLGPVAGTNVNLPPQSSANVEMQGRLQKQTSSEGLAALQTLFDNYLASKETSLSVKGSSASGPSGQIDWLTSAFQKLTIDNIMLPGGPKNMTLIPAVTIKQFTFDFTKGAYSPDSSSNDIEAQFKNPFGFPLSVTGLQESIEVSAGGQDMATLAPPFSPATTDTSTGIIKTGFEHVPFAVHSGADELFNQFVKGLTLGPSGVIGLKGNISRAAASTAAGDFDLSGIGYDVQSTLTGFNDFGGKFTINSVDVTGATPQYVIIMLSISFNNPSFITITIGDISFDTFYGGTNIGPTLLNNLTIAPGTQQYKAEFHLTPTAASASVVGQVLSGYLQSQSFALTVKGSDNSTSIDSLKEGLAGVSLDGTLTGIDAHLITGGVVKNLDLLTFTADTYITIQNPLDVQFSIDSIKATVMYQGISSYFQLASIDQTLSPPFTIPAKGTATSGAITLHFTDPLLHLIDLLAILGKSSITVDINQNATVTVGDGFNGVLSYSQKGVVIQNEILPSALTALTANHTNASLPLNVSGIASAAKSEVTSVIGDVTSVVGDVTSAAGSVVGDVTSAAGAAVSEATSVVGKVTSAVGDVVGDVTSAVGDLIPHKTTTEAPAEKTAAAKDTDNSTPTPTPKPANDAADDKTTKAATTTKSDKPWPFNLL</sequence>
<proteinExistence type="predicted"/>
<evidence type="ECO:0000313" key="4">
    <source>
        <dbReference type="Proteomes" id="UP000654370"/>
    </source>
</evidence>
<accession>A0A8H7PEV9</accession>